<name>I4C683_DESTA</name>
<reference evidence="4" key="1">
    <citation type="submission" date="2012-06" db="EMBL/GenBank/DDBJ databases">
        <title>Complete sequence of chromosome of Desulfomonile tiedjei DSM 6799.</title>
        <authorList>
            <person name="Lucas S."/>
            <person name="Copeland A."/>
            <person name="Lapidus A."/>
            <person name="Glavina del Rio T."/>
            <person name="Dalin E."/>
            <person name="Tice H."/>
            <person name="Bruce D."/>
            <person name="Goodwin L."/>
            <person name="Pitluck S."/>
            <person name="Peters L."/>
            <person name="Ovchinnikova G."/>
            <person name="Zeytun A."/>
            <person name="Lu M."/>
            <person name="Kyrpides N."/>
            <person name="Mavromatis K."/>
            <person name="Ivanova N."/>
            <person name="Brettin T."/>
            <person name="Detter J.C."/>
            <person name="Han C."/>
            <person name="Larimer F."/>
            <person name="Land M."/>
            <person name="Hauser L."/>
            <person name="Markowitz V."/>
            <person name="Cheng J.-F."/>
            <person name="Hugenholtz P."/>
            <person name="Woyke T."/>
            <person name="Wu D."/>
            <person name="Spring S."/>
            <person name="Schroeder M."/>
            <person name="Brambilla E."/>
            <person name="Klenk H.-P."/>
            <person name="Eisen J.A."/>
        </authorList>
    </citation>
    <scope>NUCLEOTIDE SEQUENCE [LARGE SCALE GENOMIC DNA]</scope>
    <source>
        <strain evidence="4">ATCC 49306 / DSM 6799 / DCB-1</strain>
    </source>
</reference>
<evidence type="ECO:0000313" key="3">
    <source>
        <dbReference type="EMBL" id="AFM25074.1"/>
    </source>
</evidence>
<dbReference type="Proteomes" id="UP000006055">
    <property type="component" value="Chromosome"/>
</dbReference>
<evidence type="ECO:0000256" key="1">
    <source>
        <dbReference type="ARBA" id="ARBA00007637"/>
    </source>
</evidence>
<dbReference type="InterPro" id="IPR001509">
    <property type="entry name" value="Epimerase_deHydtase"/>
</dbReference>
<organism evidence="3 4">
    <name type="scientific">Desulfomonile tiedjei (strain ATCC 49306 / DSM 6799 / DCB-1)</name>
    <dbReference type="NCBI Taxonomy" id="706587"/>
    <lineage>
        <taxon>Bacteria</taxon>
        <taxon>Pseudomonadati</taxon>
        <taxon>Thermodesulfobacteriota</taxon>
        <taxon>Desulfomonilia</taxon>
        <taxon>Desulfomonilales</taxon>
        <taxon>Desulfomonilaceae</taxon>
        <taxon>Desulfomonile</taxon>
    </lineage>
</organism>
<sequence>MARHVLIIGGAGFIGSHLTDELLHTGYRVRVLDNLCAQVHGPGCKRPQYLSGDAELIVGDVCCLETVKAALKNVDDVYHLAAMVGVGQSMYAIRDYTDVNDVGTATLLQALVERPVRRLIVASSMSIYGEGLYRDMDGRPTFPHNRVLRDLEKGEWELSDHFGRYLTPVYTPESKPPHLSSVYALSKYSQEQMSFIVGKAYKIPVVALRLFNVYGTRQALSNPYTGVLAIFASRILNNRSPLIYEDGLQQRDFVHVSDVARACRLALEVSSAAGQIFNIGSGNRYTILEIGYRLAEILGKEHLIPEITGRFRFGDIRHCFADISLARRVLGYEPRVRLEDGLTELAEWVAGQTAVDRCEQAGYELQCRGLIHETALVRTPRMERIRIR</sequence>
<dbReference type="STRING" id="706587.Desti_2390"/>
<dbReference type="KEGG" id="dti:Desti_2390"/>
<proteinExistence type="inferred from homology"/>
<comment type="similarity">
    <text evidence="1">Belongs to the NAD(P)-dependent epimerase/dehydratase family.</text>
</comment>
<dbReference type="eggNOG" id="COG0451">
    <property type="taxonomic scope" value="Bacteria"/>
</dbReference>
<keyword evidence="4" id="KW-1185">Reference proteome</keyword>
<dbReference type="PANTHER" id="PTHR43000">
    <property type="entry name" value="DTDP-D-GLUCOSE 4,6-DEHYDRATASE-RELATED"/>
    <property type="match status" value="1"/>
</dbReference>
<dbReference type="PATRIC" id="fig|706587.4.peg.2747"/>
<dbReference type="Pfam" id="PF01370">
    <property type="entry name" value="Epimerase"/>
    <property type="match status" value="2"/>
</dbReference>
<protein>
    <submittedName>
        <fullName evidence="3">Nucleoside-diphosphate-sugar epimerase</fullName>
    </submittedName>
</protein>
<dbReference type="HOGENOM" id="CLU_007383_1_7_7"/>
<evidence type="ECO:0000259" key="2">
    <source>
        <dbReference type="Pfam" id="PF01370"/>
    </source>
</evidence>
<dbReference type="PRINTS" id="PR01713">
    <property type="entry name" value="NUCEPIMERASE"/>
</dbReference>
<dbReference type="Gene3D" id="3.40.50.720">
    <property type="entry name" value="NAD(P)-binding Rossmann-like Domain"/>
    <property type="match status" value="1"/>
</dbReference>
<dbReference type="EMBL" id="CP003360">
    <property type="protein sequence ID" value="AFM25074.1"/>
    <property type="molecule type" value="Genomic_DNA"/>
</dbReference>
<feature type="domain" description="NAD-dependent epimerase/dehydratase" evidence="2">
    <location>
        <begin position="173"/>
        <end position="280"/>
    </location>
</feature>
<dbReference type="InterPro" id="IPR036291">
    <property type="entry name" value="NAD(P)-bd_dom_sf"/>
</dbReference>
<evidence type="ECO:0000313" key="4">
    <source>
        <dbReference type="Proteomes" id="UP000006055"/>
    </source>
</evidence>
<dbReference type="SUPFAM" id="SSF51735">
    <property type="entry name" value="NAD(P)-binding Rossmann-fold domains"/>
    <property type="match status" value="1"/>
</dbReference>
<dbReference type="RefSeq" id="WP_014810217.1">
    <property type="nucleotide sequence ID" value="NC_018025.1"/>
</dbReference>
<dbReference type="AlphaFoldDB" id="I4C683"/>
<gene>
    <name evidence="3" type="ordered locus">Desti_2390</name>
</gene>
<feature type="domain" description="NAD-dependent epimerase/dehydratase" evidence="2">
    <location>
        <begin position="5"/>
        <end position="132"/>
    </location>
</feature>
<accession>I4C683</accession>
<dbReference type="OrthoDB" id="9802815at2"/>